<dbReference type="Gene3D" id="2.60.120.10">
    <property type="entry name" value="Jelly Rolls"/>
    <property type="match status" value="1"/>
</dbReference>
<dbReference type="RefSeq" id="WP_066959161.1">
    <property type="nucleotide sequence ID" value="NZ_CP023449.1"/>
</dbReference>
<evidence type="ECO:0000259" key="1">
    <source>
        <dbReference type="Pfam" id="PF07883"/>
    </source>
</evidence>
<proteinExistence type="predicted"/>
<sequence length="145" mass="15869">MNRIVTGLAEDGRATIVRRDELSPMTGGRPGRPEMQAIWSTATPFAISDIDIELPDRDRSGYPGAGEARFMLSMLPGNFVTQQHVTSTVDYFLVVSGELWLVMEDGSEARLAQGDSVVQRGTVHAWENRSDQPCLVAFVMLGLDG</sequence>
<dbReference type="AlphaFoldDB" id="A0A2A4G0U8"/>
<organism evidence="2 3">
    <name type="scientific">Rhizorhabdus dicambivorans</name>
    <dbReference type="NCBI Taxonomy" id="1850238"/>
    <lineage>
        <taxon>Bacteria</taxon>
        <taxon>Pseudomonadati</taxon>
        <taxon>Pseudomonadota</taxon>
        <taxon>Alphaproteobacteria</taxon>
        <taxon>Sphingomonadales</taxon>
        <taxon>Sphingomonadaceae</taxon>
        <taxon>Rhizorhabdus</taxon>
    </lineage>
</organism>
<protein>
    <submittedName>
        <fullName evidence="2">Cupin domain-containing protein</fullName>
    </submittedName>
</protein>
<dbReference type="KEGG" id="rdi:CMV14_12240"/>
<dbReference type="InterPro" id="IPR011051">
    <property type="entry name" value="RmlC_Cupin_sf"/>
</dbReference>
<comment type="caution">
    <text evidence="2">The sequence shown here is derived from an EMBL/GenBank/DDBJ whole genome shotgun (WGS) entry which is preliminary data.</text>
</comment>
<dbReference type="InterPro" id="IPR013096">
    <property type="entry name" value="Cupin_2"/>
</dbReference>
<keyword evidence="3" id="KW-1185">Reference proteome</keyword>
<dbReference type="PANTHER" id="PTHR36156">
    <property type="entry name" value="SLR2101 PROTEIN"/>
    <property type="match status" value="1"/>
</dbReference>
<dbReference type="InterPro" id="IPR014710">
    <property type="entry name" value="RmlC-like_jellyroll"/>
</dbReference>
<evidence type="ECO:0000313" key="2">
    <source>
        <dbReference type="EMBL" id="PCE44355.1"/>
    </source>
</evidence>
<dbReference type="Proteomes" id="UP000218934">
    <property type="component" value="Unassembled WGS sequence"/>
</dbReference>
<dbReference type="CDD" id="cd02231">
    <property type="entry name" value="cupin_BLL6423-like"/>
    <property type="match status" value="1"/>
</dbReference>
<feature type="domain" description="Cupin type-2" evidence="1">
    <location>
        <begin position="72"/>
        <end position="139"/>
    </location>
</feature>
<gene>
    <name evidence="2" type="ORF">COO09_01625</name>
</gene>
<dbReference type="SUPFAM" id="SSF51182">
    <property type="entry name" value="RmlC-like cupins"/>
    <property type="match status" value="1"/>
</dbReference>
<dbReference type="PANTHER" id="PTHR36156:SF2">
    <property type="entry name" value="CUPIN TYPE-2 DOMAIN-CONTAINING PROTEIN"/>
    <property type="match status" value="1"/>
</dbReference>
<dbReference type="OrthoDB" id="713485at2"/>
<evidence type="ECO:0000313" key="3">
    <source>
        <dbReference type="Proteomes" id="UP000218934"/>
    </source>
</evidence>
<accession>A0A2A4G0U8</accession>
<dbReference type="InterPro" id="IPR047142">
    <property type="entry name" value="OryJ/VirC-like"/>
</dbReference>
<name>A0A2A4G0U8_9SPHN</name>
<reference evidence="2 3" key="1">
    <citation type="submission" date="2017-09" db="EMBL/GenBank/DDBJ databases">
        <title>The Catabolism of 3,6-Dichlorosalicylic acid is Initiated by the Cytochrome P450 Monooxygenase DsmABC in Rhizorhabdus dicambivorans Ndbn-20.</title>
        <authorList>
            <person name="Na L."/>
        </authorList>
    </citation>
    <scope>NUCLEOTIDE SEQUENCE [LARGE SCALE GENOMIC DNA]</scope>
    <source>
        <strain evidence="2 3">Ndbn-20m</strain>
    </source>
</reference>
<dbReference type="Pfam" id="PF07883">
    <property type="entry name" value="Cupin_2"/>
    <property type="match status" value="1"/>
</dbReference>
<dbReference type="EMBL" id="NWUF01000001">
    <property type="protein sequence ID" value="PCE44355.1"/>
    <property type="molecule type" value="Genomic_DNA"/>
</dbReference>